<evidence type="ECO:0000313" key="3">
    <source>
        <dbReference type="Proteomes" id="UP000214596"/>
    </source>
</evidence>
<reference evidence="2 3" key="1">
    <citation type="journal article" date="2017" name="Appl. Environ. Microbiol.">
        <title>Parallel evolution of two clades of a major Atlantic endemic Vibrio parahaemolyticus pathogen lineage by independent acquisition of related pathogenicity islands.</title>
        <authorList>
            <person name="Xu F."/>
            <person name="Gonzalez-Escalona N."/>
            <person name="Drees K.P."/>
            <person name="Sebra R.P."/>
            <person name="Cooper V.S."/>
            <person name="Jones S.H."/>
            <person name="Whistler C.A."/>
        </authorList>
    </citation>
    <scope>NUCLEOTIDE SEQUENCE [LARGE SCALE GENOMIC DNA]</scope>
    <source>
        <strain evidence="2 3">MAVP-3</strain>
    </source>
</reference>
<feature type="transmembrane region" description="Helical" evidence="1">
    <location>
        <begin position="50"/>
        <end position="73"/>
    </location>
</feature>
<dbReference type="Proteomes" id="UP000214596">
    <property type="component" value="Unassembled WGS sequence"/>
</dbReference>
<name>A0A227INF3_VIBPH</name>
<organism evidence="2 3">
    <name type="scientific">Vibrio parahaemolyticus</name>
    <dbReference type="NCBI Taxonomy" id="670"/>
    <lineage>
        <taxon>Bacteria</taxon>
        <taxon>Pseudomonadati</taxon>
        <taxon>Pseudomonadota</taxon>
        <taxon>Gammaproteobacteria</taxon>
        <taxon>Vibrionales</taxon>
        <taxon>Vibrionaceae</taxon>
        <taxon>Vibrio</taxon>
    </lineage>
</organism>
<sequence>EQKSGLIRYPFQYGSTVGEKYLVFTEVPGWNWKLLGGTFIKEVTKGSDTLLKLIAIISSVAASITFVVLTLFLNRSLQPLT</sequence>
<evidence type="ECO:0000313" key="2">
    <source>
        <dbReference type="EMBL" id="OXE23645.1"/>
    </source>
</evidence>
<protein>
    <submittedName>
        <fullName evidence="2">Uncharacterized protein</fullName>
    </submittedName>
</protein>
<keyword evidence="1" id="KW-0472">Membrane</keyword>
<gene>
    <name evidence="2" type="ORF">CA163_37665</name>
</gene>
<feature type="non-terminal residue" evidence="2">
    <location>
        <position position="1"/>
    </location>
</feature>
<comment type="caution">
    <text evidence="2">The sequence shown here is derived from an EMBL/GenBank/DDBJ whole genome shotgun (WGS) entry which is preliminary data.</text>
</comment>
<dbReference type="EMBL" id="NIXT01005170">
    <property type="protein sequence ID" value="OXE23645.1"/>
    <property type="molecule type" value="Genomic_DNA"/>
</dbReference>
<keyword evidence="1" id="KW-1133">Transmembrane helix</keyword>
<dbReference type="AlphaFoldDB" id="A0A227INF3"/>
<proteinExistence type="predicted"/>
<accession>A0A227INF3</accession>
<feature type="non-terminal residue" evidence="2">
    <location>
        <position position="81"/>
    </location>
</feature>
<keyword evidence="1" id="KW-0812">Transmembrane</keyword>
<evidence type="ECO:0000256" key="1">
    <source>
        <dbReference type="SAM" id="Phobius"/>
    </source>
</evidence>